<reference evidence="2" key="1">
    <citation type="submission" date="2018-11" db="EMBL/GenBank/DDBJ databases">
        <authorList>
            <consortium name="Pathogen Informatics"/>
        </authorList>
    </citation>
    <scope>NUCLEOTIDE SEQUENCE</scope>
</reference>
<dbReference type="Proteomes" id="UP000784294">
    <property type="component" value="Unassembled WGS sequence"/>
</dbReference>
<keyword evidence="3" id="KW-1185">Reference proteome</keyword>
<organism evidence="2 3">
    <name type="scientific">Protopolystoma xenopodis</name>
    <dbReference type="NCBI Taxonomy" id="117903"/>
    <lineage>
        <taxon>Eukaryota</taxon>
        <taxon>Metazoa</taxon>
        <taxon>Spiralia</taxon>
        <taxon>Lophotrochozoa</taxon>
        <taxon>Platyhelminthes</taxon>
        <taxon>Monogenea</taxon>
        <taxon>Polyopisthocotylea</taxon>
        <taxon>Polystomatidea</taxon>
        <taxon>Polystomatidae</taxon>
        <taxon>Protopolystoma</taxon>
    </lineage>
</organism>
<accession>A0A448WVZ1</accession>
<name>A0A448WVZ1_9PLAT</name>
<dbReference type="AlphaFoldDB" id="A0A448WVZ1"/>
<comment type="caution">
    <text evidence="2">The sequence shown here is derived from an EMBL/GenBank/DDBJ whole genome shotgun (WGS) entry which is preliminary data.</text>
</comment>
<evidence type="ECO:0000256" key="1">
    <source>
        <dbReference type="SAM" id="MobiDB-lite"/>
    </source>
</evidence>
<sequence length="97" mass="10238">MAGRDLGPGRSSRGVKTSGALTTTRLAMIAETQGADNRMHLPFLSPNGGNRSPLLSSSFAHSHVPPHYRPPHPPPHCPVLLLSGRLAQPGSLEKTAD</sequence>
<evidence type="ECO:0000313" key="2">
    <source>
        <dbReference type="EMBL" id="VEL21532.1"/>
    </source>
</evidence>
<gene>
    <name evidence="2" type="ORF">PXEA_LOCUS14972</name>
</gene>
<feature type="compositionally biased region" description="Polar residues" evidence="1">
    <location>
        <begin position="47"/>
        <end position="60"/>
    </location>
</feature>
<dbReference type="EMBL" id="CAAALY010051817">
    <property type="protein sequence ID" value="VEL21532.1"/>
    <property type="molecule type" value="Genomic_DNA"/>
</dbReference>
<feature type="region of interest" description="Disordered" evidence="1">
    <location>
        <begin position="1"/>
        <end position="20"/>
    </location>
</feature>
<proteinExistence type="predicted"/>
<feature type="region of interest" description="Disordered" evidence="1">
    <location>
        <begin position="38"/>
        <end position="97"/>
    </location>
</feature>
<evidence type="ECO:0000313" key="3">
    <source>
        <dbReference type="Proteomes" id="UP000784294"/>
    </source>
</evidence>
<protein>
    <submittedName>
        <fullName evidence="2">Uncharacterized protein</fullName>
    </submittedName>
</protein>